<dbReference type="InterPro" id="IPR027417">
    <property type="entry name" value="P-loop_NTPase"/>
</dbReference>
<protein>
    <submittedName>
        <fullName evidence="2">Uncharacterized protein</fullName>
    </submittedName>
</protein>
<dbReference type="SUPFAM" id="SSF52540">
    <property type="entry name" value="P-loop containing nucleoside triphosphate hydrolases"/>
    <property type="match status" value="1"/>
</dbReference>
<name>A0A4Q2JTS6_9MICO</name>
<feature type="region of interest" description="Disordered" evidence="1">
    <location>
        <begin position="152"/>
        <end position="175"/>
    </location>
</feature>
<dbReference type="OrthoDB" id="4793383at2"/>
<accession>A0A4Q2JTS6</accession>
<dbReference type="EMBL" id="SDPL01000031">
    <property type="protein sequence ID" value="RXZ50149.1"/>
    <property type="molecule type" value="Genomic_DNA"/>
</dbReference>
<keyword evidence="3" id="KW-1185">Reference proteome</keyword>
<comment type="caution">
    <text evidence="2">The sequence shown here is derived from an EMBL/GenBank/DDBJ whole genome shotgun (WGS) entry which is preliminary data.</text>
</comment>
<dbReference type="RefSeq" id="WP_129233500.1">
    <property type="nucleotide sequence ID" value="NZ_SDPL01000031.1"/>
</dbReference>
<evidence type="ECO:0000256" key="1">
    <source>
        <dbReference type="SAM" id="MobiDB-lite"/>
    </source>
</evidence>
<dbReference type="AlphaFoldDB" id="A0A4Q2JTS6"/>
<organism evidence="2 3">
    <name type="scientific">Agromyces binzhouensis</name>
    <dbReference type="NCBI Taxonomy" id="1817495"/>
    <lineage>
        <taxon>Bacteria</taxon>
        <taxon>Bacillati</taxon>
        <taxon>Actinomycetota</taxon>
        <taxon>Actinomycetes</taxon>
        <taxon>Micrococcales</taxon>
        <taxon>Microbacteriaceae</taxon>
        <taxon>Agromyces</taxon>
    </lineage>
</organism>
<gene>
    <name evidence="2" type="ORF">ESO86_03485</name>
</gene>
<dbReference type="Proteomes" id="UP000292881">
    <property type="component" value="Unassembled WGS sequence"/>
</dbReference>
<sequence>MSTAFDVRVLDSVVRVDFDASVPAELRERIRGHWVDLVEDGAEPTVTLTANLGNGRHSSDPQHRIISAPSAEQLAARIVSEATLAGIAGLSGSALMLHAGGVALDDGRVIALVGPSGRGKTTASRALGRHYGYVTDETLAVYPGGDVVPYRKPLSIGTDPDSKTPHPASSEGLRGLPDAPLVLDAIVVLDRRDGIAEPYVETIPVLESLEALVPQTSFLSSLRNPLRTLVSTILSTGGVRRVVYSEAETLGELVDEILSTRTDESPHLVDVGVSTNDCDCGAKLGEEEVVVEAAPGTLYRRSEYRDALSVDDALVVFRQNLVTVLDGLGPVLWFSAADSTAAEITDAALKEMPEPPPGVDPAAIIEATLDELVTANLLVRA</sequence>
<evidence type="ECO:0000313" key="2">
    <source>
        <dbReference type="EMBL" id="RXZ50149.1"/>
    </source>
</evidence>
<evidence type="ECO:0000313" key="3">
    <source>
        <dbReference type="Proteomes" id="UP000292881"/>
    </source>
</evidence>
<proteinExistence type="predicted"/>
<reference evidence="2 3" key="1">
    <citation type="submission" date="2019-01" db="EMBL/GenBank/DDBJ databases">
        <authorList>
            <person name="Li J."/>
        </authorList>
    </citation>
    <scope>NUCLEOTIDE SEQUENCE [LARGE SCALE GENOMIC DNA]</scope>
    <source>
        <strain evidence="2 3">CGMCC 4.7180</strain>
    </source>
</reference>